<evidence type="ECO:0000256" key="1">
    <source>
        <dbReference type="SAM" id="Coils"/>
    </source>
</evidence>
<gene>
    <name evidence="2" type="ORF">D5018_08450</name>
</gene>
<dbReference type="OrthoDB" id="6401086at2"/>
<keyword evidence="1" id="KW-0175">Coiled coil</keyword>
<name>A0A3L8PXW4_9GAMM</name>
<sequence>MTTFEAKFAFSILSSKTQQETIEKLRALIKDSPDNKYLNYQLLSMCVIDKEHQCSTSVIDFSIENDKQNAAVWILKAQYELNNNHSKKLEEAIIEAANAALIDTYWGESYGVFDSAIEQVGVPNSLQSKMAAIGMVAALPMSPYHKLIQYCKNLKLSQAEMIESCLLLGKQLSYGKATLLENYMGYALQEHVHKRFNNTKRLDELKQEKQRLTETMNLFQDATSYLFLSNNRTSEWMLKQKEVGELEAATYIVEEAIRLSADPNFDPCKVDW</sequence>
<organism evidence="2 3">
    <name type="scientific">Parashewanella curva</name>
    <dbReference type="NCBI Taxonomy" id="2338552"/>
    <lineage>
        <taxon>Bacteria</taxon>
        <taxon>Pseudomonadati</taxon>
        <taxon>Pseudomonadota</taxon>
        <taxon>Gammaproteobacteria</taxon>
        <taxon>Alteromonadales</taxon>
        <taxon>Shewanellaceae</taxon>
        <taxon>Parashewanella</taxon>
    </lineage>
</organism>
<dbReference type="RefSeq" id="WP_121838573.1">
    <property type="nucleotide sequence ID" value="NZ_ML014769.1"/>
</dbReference>
<proteinExistence type="predicted"/>
<feature type="coiled-coil region" evidence="1">
    <location>
        <begin position="195"/>
        <end position="222"/>
    </location>
</feature>
<evidence type="ECO:0000313" key="3">
    <source>
        <dbReference type="Proteomes" id="UP000281474"/>
    </source>
</evidence>
<evidence type="ECO:0000313" key="2">
    <source>
        <dbReference type="EMBL" id="RLV60154.1"/>
    </source>
</evidence>
<keyword evidence="3" id="KW-1185">Reference proteome</keyword>
<comment type="caution">
    <text evidence="2">The sequence shown here is derived from an EMBL/GenBank/DDBJ whole genome shotgun (WGS) entry which is preliminary data.</text>
</comment>
<dbReference type="EMBL" id="QZEI01000020">
    <property type="protein sequence ID" value="RLV60154.1"/>
    <property type="molecule type" value="Genomic_DNA"/>
</dbReference>
<dbReference type="Proteomes" id="UP000281474">
    <property type="component" value="Unassembled WGS sequence"/>
</dbReference>
<reference evidence="2 3" key="1">
    <citation type="submission" date="2018-09" db="EMBL/GenBank/DDBJ databases">
        <title>Phylogeny of the Shewanellaceae, and recommendation for two new genera, Pseudoshewanella and Parashewanella.</title>
        <authorList>
            <person name="Wang G."/>
        </authorList>
    </citation>
    <scope>NUCLEOTIDE SEQUENCE [LARGE SCALE GENOMIC DNA]</scope>
    <source>
        <strain evidence="2 3">C51</strain>
    </source>
</reference>
<accession>A0A3L8PXW4</accession>
<protein>
    <submittedName>
        <fullName evidence="2">Uncharacterized protein</fullName>
    </submittedName>
</protein>
<dbReference type="AlphaFoldDB" id="A0A3L8PXW4"/>